<evidence type="ECO:0000256" key="3">
    <source>
        <dbReference type="ARBA" id="ARBA00022692"/>
    </source>
</evidence>
<dbReference type="PANTHER" id="PTHR22911:SF6">
    <property type="entry name" value="SOLUTE CARRIER FAMILY 35 MEMBER G1"/>
    <property type="match status" value="1"/>
</dbReference>
<accession>A0A838XG80</accession>
<gene>
    <name evidence="8" type="ORF">H1W37_01940</name>
</gene>
<dbReference type="AlphaFoldDB" id="A0A838XG80"/>
<evidence type="ECO:0000256" key="6">
    <source>
        <dbReference type="SAM" id="Phobius"/>
    </source>
</evidence>
<comment type="caution">
    <text evidence="8">The sequence shown here is derived from an EMBL/GenBank/DDBJ whole genome shotgun (WGS) entry which is preliminary data.</text>
</comment>
<feature type="transmembrane region" description="Helical" evidence="6">
    <location>
        <begin position="95"/>
        <end position="112"/>
    </location>
</feature>
<feature type="transmembrane region" description="Helical" evidence="6">
    <location>
        <begin position="118"/>
        <end position="136"/>
    </location>
</feature>
<dbReference type="SUPFAM" id="SSF103481">
    <property type="entry name" value="Multidrug resistance efflux transporter EmrE"/>
    <property type="match status" value="2"/>
</dbReference>
<dbReference type="InterPro" id="IPR037185">
    <property type="entry name" value="EmrE-like"/>
</dbReference>
<dbReference type="Pfam" id="PF00892">
    <property type="entry name" value="EamA"/>
    <property type="match status" value="2"/>
</dbReference>
<feature type="transmembrane region" description="Helical" evidence="6">
    <location>
        <begin position="143"/>
        <end position="163"/>
    </location>
</feature>
<keyword evidence="5 6" id="KW-0472">Membrane</keyword>
<dbReference type="InterPro" id="IPR000620">
    <property type="entry name" value="EamA_dom"/>
</dbReference>
<feature type="domain" description="EamA" evidence="7">
    <location>
        <begin position="26"/>
        <end position="159"/>
    </location>
</feature>
<name>A0A838XG80_9HYPH</name>
<dbReference type="RefSeq" id="WP_181758607.1">
    <property type="nucleotide sequence ID" value="NZ_BMCR01000002.1"/>
</dbReference>
<feature type="transmembrane region" description="Helical" evidence="6">
    <location>
        <begin position="207"/>
        <end position="229"/>
    </location>
</feature>
<proteinExistence type="inferred from homology"/>
<comment type="similarity">
    <text evidence="2">Belongs to the drug/metabolite transporter (DMT) superfamily. 10 TMS drug/metabolite exporter (DME) (TC 2.A.7.3) family.</text>
</comment>
<sequence length="328" mass="35013">MSVRSADASSQERPAGLDLNRHNPKLGIALKIGATLAFTVMVVLIKLVADRYPVGELVFARSLFGLLPVLVMALWQGESWSVVKTARPMGHVGRAIIGGSAMALWFAALARLPLPDATAINFSAPLIMVVLAALILGERVRVYRWTAVGIGFCGILIILSPHLGTALPGVDGVNGLGAGFAFGSACMMALAMIQVRRLTSTERTTTIVIWFAGVSSVLALLTLPFGWTMPTAQDALILVAMGLFGGLGQILLTHCYRFAEASTIAPFDYTTMLWTVIAGWLVFAEVPTIEVLIGACFVIGAGVFVIFRERALGLDRSKERRTVTPSKA</sequence>
<dbReference type="EMBL" id="JACEON010000002">
    <property type="protein sequence ID" value="MBA4610399.1"/>
    <property type="molecule type" value="Genomic_DNA"/>
</dbReference>
<comment type="subcellular location">
    <subcellularLocation>
        <location evidence="1">Membrane</location>
        <topology evidence="1">Multi-pass membrane protein</topology>
    </subcellularLocation>
</comment>
<keyword evidence="4 6" id="KW-1133">Transmembrane helix</keyword>
<organism evidence="8 9">
    <name type="scientific">Stappia taiwanensis</name>
    <dbReference type="NCBI Taxonomy" id="992267"/>
    <lineage>
        <taxon>Bacteria</taxon>
        <taxon>Pseudomonadati</taxon>
        <taxon>Pseudomonadota</taxon>
        <taxon>Alphaproteobacteria</taxon>
        <taxon>Hyphomicrobiales</taxon>
        <taxon>Stappiaceae</taxon>
        <taxon>Stappia</taxon>
    </lineage>
</organism>
<evidence type="ECO:0000313" key="9">
    <source>
        <dbReference type="Proteomes" id="UP000559404"/>
    </source>
</evidence>
<feature type="transmembrane region" description="Helical" evidence="6">
    <location>
        <begin position="175"/>
        <end position="195"/>
    </location>
</feature>
<dbReference type="PANTHER" id="PTHR22911">
    <property type="entry name" value="ACYL-MALONYL CONDENSING ENZYME-RELATED"/>
    <property type="match status" value="1"/>
</dbReference>
<evidence type="ECO:0000256" key="2">
    <source>
        <dbReference type="ARBA" id="ARBA00009853"/>
    </source>
</evidence>
<reference evidence="8 9" key="1">
    <citation type="submission" date="2020-07" db="EMBL/GenBank/DDBJ databases">
        <authorList>
            <person name="Li M."/>
        </authorList>
    </citation>
    <scope>NUCLEOTIDE SEQUENCE [LARGE SCALE GENOMIC DNA]</scope>
    <source>
        <strain evidence="8 9">DSM 23284</strain>
    </source>
</reference>
<evidence type="ECO:0000259" key="7">
    <source>
        <dbReference type="Pfam" id="PF00892"/>
    </source>
</evidence>
<dbReference type="Proteomes" id="UP000559404">
    <property type="component" value="Unassembled WGS sequence"/>
</dbReference>
<feature type="transmembrane region" description="Helical" evidence="6">
    <location>
        <begin position="235"/>
        <end position="252"/>
    </location>
</feature>
<feature type="transmembrane region" description="Helical" evidence="6">
    <location>
        <begin position="289"/>
        <end position="307"/>
    </location>
</feature>
<feature type="transmembrane region" description="Helical" evidence="6">
    <location>
        <begin position="264"/>
        <end position="283"/>
    </location>
</feature>
<keyword evidence="9" id="KW-1185">Reference proteome</keyword>
<protein>
    <submittedName>
        <fullName evidence="8">DMT family transporter</fullName>
    </submittedName>
</protein>
<dbReference type="GO" id="GO:0016020">
    <property type="term" value="C:membrane"/>
    <property type="evidence" value="ECO:0007669"/>
    <property type="project" value="UniProtKB-SubCell"/>
</dbReference>
<feature type="transmembrane region" description="Helical" evidence="6">
    <location>
        <begin position="28"/>
        <end position="45"/>
    </location>
</feature>
<evidence type="ECO:0000256" key="4">
    <source>
        <dbReference type="ARBA" id="ARBA00022989"/>
    </source>
</evidence>
<evidence type="ECO:0000256" key="1">
    <source>
        <dbReference type="ARBA" id="ARBA00004141"/>
    </source>
</evidence>
<evidence type="ECO:0000256" key="5">
    <source>
        <dbReference type="ARBA" id="ARBA00023136"/>
    </source>
</evidence>
<reference evidence="8 9" key="2">
    <citation type="submission" date="2020-08" db="EMBL/GenBank/DDBJ databases">
        <title>Stappia taiwanensis sp. nov., isolated from a coastal thermal spring.</title>
        <authorList>
            <person name="Kampfer P."/>
        </authorList>
    </citation>
    <scope>NUCLEOTIDE SEQUENCE [LARGE SCALE GENOMIC DNA]</scope>
    <source>
        <strain evidence="8 9">DSM 23284</strain>
    </source>
</reference>
<feature type="domain" description="EamA" evidence="7">
    <location>
        <begin position="176"/>
        <end position="306"/>
    </location>
</feature>
<keyword evidence="3 6" id="KW-0812">Transmembrane</keyword>
<evidence type="ECO:0000313" key="8">
    <source>
        <dbReference type="EMBL" id="MBA4610399.1"/>
    </source>
</evidence>
<feature type="transmembrane region" description="Helical" evidence="6">
    <location>
        <begin position="57"/>
        <end position="75"/>
    </location>
</feature>